<keyword evidence="1" id="KW-0472">Membrane</keyword>
<dbReference type="Proteomes" id="UP000325292">
    <property type="component" value="Chromosome"/>
</dbReference>
<evidence type="ECO:0000256" key="1">
    <source>
        <dbReference type="SAM" id="Phobius"/>
    </source>
</evidence>
<reference evidence="2 3" key="1">
    <citation type="journal article" date="2019" name="Sci. Rep.">
        <title>Sulfobacillus thermotolerans: new insights into resistance and metabolic capacities of acidophilic chemolithotrophs.</title>
        <authorList>
            <person name="Panyushkina A.E."/>
            <person name="Babenko V.V."/>
            <person name="Nikitina A.S."/>
            <person name="Selezneva O.V."/>
            <person name="Tsaplina I.A."/>
            <person name="Letarova M.A."/>
            <person name="Kostryukova E.S."/>
            <person name="Letarov A.V."/>
        </authorList>
    </citation>
    <scope>NUCLEOTIDE SEQUENCE [LARGE SCALE GENOMIC DNA]</scope>
    <source>
        <strain evidence="2 3">Kr1</strain>
    </source>
</reference>
<sequence length="324" mass="35922">MATRAQDDMVTNYRYVPEDFMKHLMGTLAIVSVLVLVLAGLFGVPEKPPLTIQKDAIQNPVAFEAMTTRDLNGQGRMASYGPPYNNGTGNLEFVFQKWVGILHPLNAENDFILKPLRMAATVNPSITPALNQFESASRAQQILWANNYENALAKGTVKNGVVVVPPGNYGPVQALMNDTLKLGESGLMSGALIRNPNVVTRFDNQNYELFLEGQPLHSAAAPLNLKGTQWGIEHSAVPGYPAAWWMTIPTWIYQWPFVANSPANDAIALSIGFLFWLALALTPWIPGWNKVPRYLGVYKLVWKDFYYRQTHTSPSKGDETRGVS</sequence>
<keyword evidence="3" id="KW-1185">Reference proteome</keyword>
<dbReference type="EMBL" id="CP019454">
    <property type="protein sequence ID" value="AUW93562.1"/>
    <property type="molecule type" value="Genomic_DNA"/>
</dbReference>
<accession>A0ABN5GYF5</accession>
<name>A0ABN5GYF5_9FIRM</name>
<proteinExistence type="predicted"/>
<feature type="transmembrane region" description="Helical" evidence="1">
    <location>
        <begin position="266"/>
        <end position="285"/>
    </location>
</feature>
<feature type="transmembrane region" description="Helical" evidence="1">
    <location>
        <begin position="20"/>
        <end position="44"/>
    </location>
</feature>
<keyword evidence="1" id="KW-1133">Transmembrane helix</keyword>
<organism evidence="2 3">
    <name type="scientific">Sulfobacillus thermotolerans</name>
    <dbReference type="NCBI Taxonomy" id="338644"/>
    <lineage>
        <taxon>Bacteria</taxon>
        <taxon>Bacillati</taxon>
        <taxon>Bacillota</taxon>
        <taxon>Clostridia</taxon>
        <taxon>Eubacteriales</taxon>
        <taxon>Clostridiales Family XVII. Incertae Sedis</taxon>
        <taxon>Sulfobacillus</taxon>
    </lineage>
</organism>
<keyword evidence="1" id="KW-0812">Transmembrane</keyword>
<dbReference type="RefSeq" id="WP_103375321.1">
    <property type="nucleotide sequence ID" value="NZ_CP133983.1"/>
</dbReference>
<gene>
    <name evidence="2" type="ORF">BXT84_06080</name>
</gene>
<evidence type="ECO:0000313" key="2">
    <source>
        <dbReference type="EMBL" id="AUW93562.1"/>
    </source>
</evidence>
<protein>
    <submittedName>
        <fullName evidence="2">Cytochrome B6</fullName>
    </submittedName>
</protein>
<evidence type="ECO:0000313" key="3">
    <source>
        <dbReference type="Proteomes" id="UP000325292"/>
    </source>
</evidence>